<dbReference type="PANTHER" id="PTHR15704:SF7">
    <property type="entry name" value="SUPERKILLER COMPLEX PROTEIN 3"/>
    <property type="match status" value="1"/>
</dbReference>
<protein>
    <recommendedName>
        <fullName evidence="6">Superkiller protein 3</fullName>
    </recommendedName>
</protein>
<evidence type="ECO:0000256" key="3">
    <source>
        <dbReference type="PROSITE-ProRule" id="PRU00339"/>
    </source>
</evidence>
<name>A0AAV4ZYD1_9AGAM</name>
<dbReference type="InterPro" id="IPR019734">
    <property type="entry name" value="TPR_rpt"/>
</dbReference>
<evidence type="ECO:0000256" key="2">
    <source>
        <dbReference type="ARBA" id="ARBA00022803"/>
    </source>
</evidence>
<reference evidence="4" key="1">
    <citation type="submission" date="2021-10" db="EMBL/GenBank/DDBJ databases">
        <title>De novo Genome Assembly of Clathrus columnatus (Basidiomycota, Fungi) Using Illumina and Nanopore Sequence Data.</title>
        <authorList>
            <person name="Ogiso-Tanaka E."/>
            <person name="Itagaki H."/>
            <person name="Hosoya T."/>
            <person name="Hosaka K."/>
        </authorList>
    </citation>
    <scope>NUCLEOTIDE SEQUENCE</scope>
    <source>
        <strain evidence="4">MO-923</strain>
    </source>
</reference>
<dbReference type="PANTHER" id="PTHR15704">
    <property type="entry name" value="SUPERKILLER 3 PROTEIN-RELATED"/>
    <property type="match status" value="1"/>
</dbReference>
<dbReference type="Proteomes" id="UP001050691">
    <property type="component" value="Unassembled WGS sequence"/>
</dbReference>
<feature type="repeat" description="TPR" evidence="3">
    <location>
        <begin position="985"/>
        <end position="1018"/>
    </location>
</feature>
<sequence>MASFTKSKLKAARDAITKKDYKAAQEAASQVLEFESSNYTANVFLGLACLELGDHTRSQQAYIRATESSPDQPLAWQGLARFYERTEQWQAYTTSLRTLMDIFMKADDAIKCAETLQKYLEVQRERGTRQDISNALRLLLPESPLYPILSTLPEPQPTAPSTSLSYIIVQTAIYNSLPVFEELVELLEKDETEMIKREVDKRRMRLGAGRPEQIKSEVHCEVQEHSKLPELYNEIINHPNTTDELRRSTEAKLLQQKLQLLVALPVVGDKLSLKKELLSQVQSLCNGMVLLAIPNELAWIFYMESMDVYDIDEYDMSVLRRYMKVFPSTHLTQLLRGYFDYMQIPLEEPVEEEGRPPDPLDAALASDPVSTILEAFSYLSNSIISHRITSEVYRMEEDLENAIKTAESGLQLTSKTVNDYGKPLPKVKRAFQVTLALSLVNFFPPKHHIRAFTILEEVLSQDPNNVHCLLSKGYILQSRQQWKEAEGIFETVLKLSPEYDMELESLEEKAWCIVKDGRLLEGIDEYCAIIEDIDKEVGRDDQKARAYWRLGQAYWNLGDEHKETAYKHFIASLKRSSSFAPAFTSLGIYYADYVNPPDLDRSSKCFQKAFEIDAREGEAARRLAEGFSNEREWDLVEVVARRTIEGEGGLEGGMAGTEDATSRYMPTNAWAWKAVGVVELSRKNYLAATQAFQIALRADNDDFVSWQRLGEAYFRSGRQAAAIKALKHALTLREDDWICHFLLAEVFKVMTQYSEAIASYQTALELQPAEMATLLALAEVHLIYSRNQSLEGFRSRAESSALASIDVCIDIIEKSSGFRRIAWKTAADAVYELSKASTFDDTELVAQTLLSLLSYISEGTTNDIQGLISFPNLSTPESVDGLYALKVAVAAYDHRTSLDNLDNIAAASTYFDLCTALVKLSTLTEDSEKKASIIKQAKLLLQKSLDFDPLNSSYWVMWGNLHFVDDFEVAKDAYIKALERDSKNCVIWTHLGLLYLYNQDLEPANQALYRAQIIDPDYVLAWIGQGLVATENQHHTDSYSLFSHAVDISSETSPADLEFAKRAFEKLVDSSNKHVIRESLLPPFHALDRYCKRQPDDPAALHLLALICERLDQTDLALDLVTRSIALLEKTYEETEDQSIEENYAMANGTLGRIRLASQDYSGAVAAFAVCLSLLSADNPNIRSKIMRAHAQFGSGLAHFKQSELEAALEMFETCLQELTPDMVAVKGHAIILLAQTLWALGSEEARETARNQLLECISIDPQNVTAMATLAAIGILESDDSLVDAALTEIKGLTWDKILELDPAQLVSQLLIQHYISQGREKEALSSAQRGVHMDPLNNDAQKTLATLLLQQKKAAAAASIIKDGAQDDLDSTLSLKAIATVASTAETPLSTAQKAIMLAPWKVENWCTLAYIRASHKQDNTV</sequence>
<keyword evidence="2 3" id="KW-0802">TPR repeat</keyword>
<feature type="repeat" description="TPR" evidence="3">
    <location>
        <begin position="737"/>
        <end position="770"/>
    </location>
</feature>
<proteinExistence type="predicted"/>
<organism evidence="4 5">
    <name type="scientific">Clathrus columnatus</name>
    <dbReference type="NCBI Taxonomy" id="1419009"/>
    <lineage>
        <taxon>Eukaryota</taxon>
        <taxon>Fungi</taxon>
        <taxon>Dikarya</taxon>
        <taxon>Basidiomycota</taxon>
        <taxon>Agaricomycotina</taxon>
        <taxon>Agaricomycetes</taxon>
        <taxon>Phallomycetidae</taxon>
        <taxon>Phallales</taxon>
        <taxon>Clathraceae</taxon>
        <taxon>Clathrus</taxon>
    </lineage>
</organism>
<comment type="caution">
    <text evidence="4">The sequence shown here is derived from an EMBL/GenBank/DDBJ whole genome shotgun (WGS) entry which is preliminary data.</text>
</comment>
<evidence type="ECO:0008006" key="6">
    <source>
        <dbReference type="Google" id="ProtNLM"/>
    </source>
</evidence>
<dbReference type="Pfam" id="PF13432">
    <property type="entry name" value="TPR_16"/>
    <property type="match status" value="1"/>
</dbReference>
<dbReference type="InterPro" id="IPR039226">
    <property type="entry name" value="Ski3/TTC37"/>
</dbReference>
<dbReference type="SUPFAM" id="SSF81901">
    <property type="entry name" value="HCP-like"/>
    <property type="match status" value="1"/>
</dbReference>
<keyword evidence="5" id="KW-1185">Reference proteome</keyword>
<evidence type="ECO:0000256" key="1">
    <source>
        <dbReference type="ARBA" id="ARBA00022737"/>
    </source>
</evidence>
<dbReference type="GO" id="GO:0006401">
    <property type="term" value="P:RNA catabolic process"/>
    <property type="evidence" value="ECO:0007669"/>
    <property type="project" value="InterPro"/>
</dbReference>
<dbReference type="Pfam" id="PF18833">
    <property type="entry name" value="TPR_22"/>
    <property type="match status" value="1"/>
</dbReference>
<accession>A0AAV4ZYD1</accession>
<dbReference type="Gene3D" id="1.25.40.10">
    <property type="entry name" value="Tetratricopeptide repeat domain"/>
    <property type="match status" value="6"/>
</dbReference>
<keyword evidence="1" id="KW-0677">Repeat</keyword>
<gene>
    <name evidence="4" type="ORF">Clacol_000357</name>
</gene>
<dbReference type="InterPro" id="IPR011990">
    <property type="entry name" value="TPR-like_helical_dom_sf"/>
</dbReference>
<dbReference type="SMART" id="SM00028">
    <property type="entry name" value="TPR"/>
    <property type="match status" value="11"/>
</dbReference>
<dbReference type="GO" id="GO:0055087">
    <property type="term" value="C:Ski complex"/>
    <property type="evidence" value="ECO:0007669"/>
    <property type="project" value="InterPro"/>
</dbReference>
<dbReference type="SUPFAM" id="SSF48452">
    <property type="entry name" value="TPR-like"/>
    <property type="match status" value="3"/>
</dbReference>
<dbReference type="Pfam" id="PF13181">
    <property type="entry name" value="TPR_8"/>
    <property type="match status" value="2"/>
</dbReference>
<evidence type="ECO:0000313" key="4">
    <source>
        <dbReference type="EMBL" id="GJJ06168.1"/>
    </source>
</evidence>
<evidence type="ECO:0000313" key="5">
    <source>
        <dbReference type="Proteomes" id="UP001050691"/>
    </source>
</evidence>
<dbReference type="PROSITE" id="PS50005">
    <property type="entry name" value="TPR"/>
    <property type="match status" value="3"/>
</dbReference>
<dbReference type="EMBL" id="BPWL01000001">
    <property type="protein sequence ID" value="GJJ06168.1"/>
    <property type="molecule type" value="Genomic_DNA"/>
</dbReference>
<dbReference type="InterPro" id="IPR040962">
    <property type="entry name" value="TPR_22"/>
</dbReference>
<feature type="repeat" description="TPR" evidence="3">
    <location>
        <begin position="703"/>
        <end position="736"/>
    </location>
</feature>